<evidence type="ECO:0000256" key="4">
    <source>
        <dbReference type="ARBA" id="ARBA00023163"/>
    </source>
</evidence>
<feature type="domain" description="Xylanolytic transcriptional activator regulatory" evidence="7">
    <location>
        <begin position="190"/>
        <end position="358"/>
    </location>
</feature>
<dbReference type="Pfam" id="PF04082">
    <property type="entry name" value="Fungal_trans"/>
    <property type="match status" value="1"/>
</dbReference>
<keyword evidence="4" id="KW-0804">Transcription</keyword>
<dbReference type="EMBL" id="QUQM01000005">
    <property type="protein sequence ID" value="KAA8643375.1"/>
    <property type="molecule type" value="Genomic_DNA"/>
</dbReference>
<dbReference type="GO" id="GO:0008270">
    <property type="term" value="F:zinc ion binding"/>
    <property type="evidence" value="ECO:0007669"/>
    <property type="project" value="InterPro"/>
</dbReference>
<dbReference type="GO" id="GO:0005634">
    <property type="term" value="C:nucleus"/>
    <property type="evidence" value="ECO:0007669"/>
    <property type="project" value="UniProtKB-SubCell"/>
</dbReference>
<reference evidence="8 9" key="1">
    <citation type="submission" date="2019-08" db="EMBL/GenBank/DDBJ databases">
        <title>The genome sequence of a newly discovered highly antifungal drug resistant Aspergillus species, Aspergillus tanneri NIH 1004.</title>
        <authorList>
            <person name="Mounaud S."/>
            <person name="Singh I."/>
            <person name="Joardar V."/>
            <person name="Pakala S."/>
            <person name="Pakala S."/>
            <person name="Venepally P."/>
            <person name="Chung J.K."/>
            <person name="Losada L."/>
            <person name="Nierman W.C."/>
        </authorList>
    </citation>
    <scope>NUCLEOTIDE SEQUENCE [LARGE SCALE GENOMIC DNA]</scope>
    <source>
        <strain evidence="8 9">NIH1004</strain>
    </source>
</reference>
<evidence type="ECO:0000256" key="1">
    <source>
        <dbReference type="ARBA" id="ARBA00004123"/>
    </source>
</evidence>
<dbReference type="CDD" id="cd12148">
    <property type="entry name" value="fungal_TF_MHR"/>
    <property type="match status" value="1"/>
</dbReference>
<dbReference type="GeneID" id="54332846"/>
<dbReference type="RefSeq" id="XP_033422737.1">
    <property type="nucleotide sequence ID" value="XM_033574719.1"/>
</dbReference>
<dbReference type="PANTHER" id="PTHR31001:SF50">
    <property type="entry name" value="ZN(II)2CYS6 TRANSCRIPTION FACTOR (EUROFUNG)"/>
    <property type="match status" value="1"/>
</dbReference>
<evidence type="ECO:0000256" key="6">
    <source>
        <dbReference type="SAM" id="MobiDB-lite"/>
    </source>
</evidence>
<dbReference type="PANTHER" id="PTHR31001">
    <property type="entry name" value="UNCHARACTERIZED TRANSCRIPTIONAL REGULATORY PROTEIN"/>
    <property type="match status" value="1"/>
</dbReference>
<feature type="compositionally biased region" description="Basic and acidic residues" evidence="6">
    <location>
        <begin position="53"/>
        <end position="70"/>
    </location>
</feature>
<name>A0A5M9M8J6_9EURO</name>
<keyword evidence="2" id="KW-0479">Metal-binding</keyword>
<dbReference type="AlphaFoldDB" id="A0A5M9M8J6"/>
<evidence type="ECO:0000256" key="3">
    <source>
        <dbReference type="ARBA" id="ARBA00023015"/>
    </source>
</evidence>
<evidence type="ECO:0000313" key="8">
    <source>
        <dbReference type="EMBL" id="KAA8643375.1"/>
    </source>
</evidence>
<dbReference type="GO" id="GO:0003677">
    <property type="term" value="F:DNA binding"/>
    <property type="evidence" value="ECO:0007669"/>
    <property type="project" value="InterPro"/>
</dbReference>
<comment type="caution">
    <text evidence="8">The sequence shown here is derived from an EMBL/GenBank/DDBJ whole genome shotgun (WGS) entry which is preliminary data.</text>
</comment>
<protein>
    <recommendedName>
        <fullName evidence="7">Xylanolytic transcriptional activator regulatory domain-containing protein</fullName>
    </recommendedName>
</protein>
<sequence>MAVFTESRTMGTVCKPVVRARLPRGKSRPSKDVCPSNRDLRARVARLEQILQNKEENEAKELPSPRDSSKDGSAANQTASLNEPMSLSDLAPSANGSSSESARVPAVSLYSDGPSRIKDNSSAQKDNRYIGGSFWDDMMQQTNRGTTDGLSSEQSTLSLGVLSPADFNEMPCVDIQDFSSVQLRRKLSQVFLSQIDPVFKVIHQPSLKAYLLDGMPYLDYEPGHKAPETLAFAVYYAAVCVLTEEQCMSLFRQSKSSVVAKYRRVCDAALVRADFMTTNDLTVLQAFMISLLGYRLLDQGRRVWTMISMALRVGQALSLHIVNPPFVIRPLELELRRRVWHAIGLLDAQSSLDRATEPMVQPRWLEYNTPANTNDSEIDFHSDKSPLELGGFTDMTFNLVISEAQRVMRCLNFYHTMERPITDMKARQALVVDFQRAAETLVRGCNPKIDAFHWFTVKTAECLTACLQLAALRPLQRDPIFVPPQIKNHGLLKLCVDVLQRTRELSDDRRAAPWRWFQDLWAPWHPLSVAIAELCVCDDLSVLSAYWPVVEHSFRVVALSVADSKEGMLWRPIDKLMKQAQSKRAAILAREIPLQPITSVNSLLNAPNIPDPASPVSSLISHQNQSTSIHGSIPPVDNVTLMNHGPGASRDIWDVIDFGDFGDDLGGTSWSSFAGFLDDLHETDYSILTFG</sequence>
<feature type="compositionally biased region" description="Polar residues" evidence="6">
    <location>
        <begin position="74"/>
        <end position="85"/>
    </location>
</feature>
<keyword evidence="5" id="KW-0539">Nucleus</keyword>
<evidence type="ECO:0000313" key="9">
    <source>
        <dbReference type="Proteomes" id="UP000324241"/>
    </source>
</evidence>
<evidence type="ECO:0000256" key="5">
    <source>
        <dbReference type="ARBA" id="ARBA00023242"/>
    </source>
</evidence>
<keyword evidence="3" id="KW-0805">Transcription regulation</keyword>
<feature type="region of interest" description="Disordered" evidence="6">
    <location>
        <begin position="46"/>
        <end position="105"/>
    </location>
</feature>
<dbReference type="GO" id="GO:0006351">
    <property type="term" value="P:DNA-templated transcription"/>
    <property type="evidence" value="ECO:0007669"/>
    <property type="project" value="InterPro"/>
</dbReference>
<dbReference type="InterPro" id="IPR050613">
    <property type="entry name" value="Sec_Metabolite_Reg"/>
</dbReference>
<evidence type="ECO:0000256" key="2">
    <source>
        <dbReference type="ARBA" id="ARBA00022723"/>
    </source>
</evidence>
<proteinExistence type="predicted"/>
<dbReference type="Proteomes" id="UP000324241">
    <property type="component" value="Unassembled WGS sequence"/>
</dbReference>
<evidence type="ECO:0000259" key="7">
    <source>
        <dbReference type="Pfam" id="PF04082"/>
    </source>
</evidence>
<dbReference type="VEuPathDB" id="FungiDB:EYZ11_003407"/>
<comment type="subcellular location">
    <subcellularLocation>
        <location evidence="1">Nucleus</location>
    </subcellularLocation>
</comment>
<gene>
    <name evidence="8" type="ORF">ATNIH1004_010144</name>
</gene>
<organism evidence="8 9">
    <name type="scientific">Aspergillus tanneri</name>
    <dbReference type="NCBI Taxonomy" id="1220188"/>
    <lineage>
        <taxon>Eukaryota</taxon>
        <taxon>Fungi</taxon>
        <taxon>Dikarya</taxon>
        <taxon>Ascomycota</taxon>
        <taxon>Pezizomycotina</taxon>
        <taxon>Eurotiomycetes</taxon>
        <taxon>Eurotiomycetidae</taxon>
        <taxon>Eurotiales</taxon>
        <taxon>Aspergillaceae</taxon>
        <taxon>Aspergillus</taxon>
        <taxon>Aspergillus subgen. Circumdati</taxon>
    </lineage>
</organism>
<dbReference type="OrthoDB" id="435881at2759"/>
<accession>A0A5M9M8J6</accession>
<dbReference type="InterPro" id="IPR007219">
    <property type="entry name" value="XnlR_reg_dom"/>
</dbReference>